<dbReference type="PATRIC" id="fig|1129374.4.peg.2660"/>
<keyword evidence="3" id="KW-1003">Cell membrane</keyword>
<dbReference type="RefSeq" id="WP_008607263.1">
    <property type="nucleotide sequence ID" value="NZ_AHTH01000045.1"/>
</dbReference>
<comment type="caution">
    <text evidence="11">The sequence shown here is derived from an EMBL/GenBank/DDBJ whole genome shotgun (WGS) entry which is preliminary data.</text>
</comment>
<dbReference type="InterPro" id="IPR000390">
    <property type="entry name" value="Small_drug/metabolite_transptr"/>
</dbReference>
<accession>H3ZH27</accession>
<dbReference type="InterPro" id="IPR037185">
    <property type="entry name" value="EmrE-like"/>
</dbReference>
<gene>
    <name evidence="11" type="ORF">AJE_13400</name>
</gene>
<dbReference type="STRING" id="1129374.AJE_13400"/>
<keyword evidence="4 9" id="KW-0812">Transmembrane</keyword>
<name>H3ZH27_9ALTE</name>
<dbReference type="GO" id="GO:0005886">
    <property type="term" value="C:plasma membrane"/>
    <property type="evidence" value="ECO:0007669"/>
    <property type="project" value="UniProtKB-SubCell"/>
</dbReference>
<dbReference type="FunFam" id="1.10.3730.20:FF:000001">
    <property type="entry name" value="Quaternary ammonium compound resistance transporter SugE"/>
    <property type="match status" value="1"/>
</dbReference>
<dbReference type="PANTHER" id="PTHR30561">
    <property type="entry name" value="SMR FAMILY PROTON-DEPENDENT DRUG EFFLUX TRANSPORTER SUGE"/>
    <property type="match status" value="1"/>
</dbReference>
<evidence type="ECO:0000256" key="8">
    <source>
        <dbReference type="ARBA" id="ARBA00039168"/>
    </source>
</evidence>
<dbReference type="Proteomes" id="UP000012046">
    <property type="component" value="Unassembled WGS sequence"/>
</dbReference>
<comment type="subcellular location">
    <subcellularLocation>
        <location evidence="1 9">Cell membrane</location>
        <topology evidence="1 9">Multi-pass membrane protein</topology>
    </subcellularLocation>
</comment>
<feature type="transmembrane region" description="Helical" evidence="10">
    <location>
        <begin position="57"/>
        <end position="78"/>
    </location>
</feature>
<dbReference type="Gene3D" id="1.10.3730.20">
    <property type="match status" value="1"/>
</dbReference>
<keyword evidence="6 10" id="KW-0472">Membrane</keyword>
<dbReference type="GO" id="GO:0022857">
    <property type="term" value="F:transmembrane transporter activity"/>
    <property type="evidence" value="ECO:0007669"/>
    <property type="project" value="InterPro"/>
</dbReference>
<evidence type="ECO:0000256" key="4">
    <source>
        <dbReference type="ARBA" id="ARBA00022692"/>
    </source>
</evidence>
<feature type="transmembrane region" description="Helical" evidence="10">
    <location>
        <begin position="84"/>
        <end position="103"/>
    </location>
</feature>
<dbReference type="eggNOG" id="COG2076">
    <property type="taxonomic scope" value="Bacteria"/>
</dbReference>
<organism evidence="11 12">
    <name type="scientific">Alishewanella jeotgali KCTC 22429</name>
    <dbReference type="NCBI Taxonomy" id="1129374"/>
    <lineage>
        <taxon>Bacteria</taxon>
        <taxon>Pseudomonadati</taxon>
        <taxon>Pseudomonadota</taxon>
        <taxon>Gammaproteobacteria</taxon>
        <taxon>Alteromonadales</taxon>
        <taxon>Alteromonadaceae</taxon>
        <taxon>Alishewanella</taxon>
    </lineage>
</organism>
<dbReference type="SUPFAM" id="SSF103481">
    <property type="entry name" value="Multidrug resistance efflux transporter EmrE"/>
    <property type="match status" value="1"/>
</dbReference>
<evidence type="ECO:0000313" key="11">
    <source>
        <dbReference type="EMBL" id="EHR40170.1"/>
    </source>
</evidence>
<comment type="similarity">
    <text evidence="7">Belongs to the drug/metabolite transporter (DMT) superfamily. Small multidrug resistance (SMR) (TC 2.A.7.1) family. Gdx/SugE subfamily.</text>
</comment>
<dbReference type="InterPro" id="IPR045324">
    <property type="entry name" value="Small_multidrug_res"/>
</dbReference>
<evidence type="ECO:0000256" key="10">
    <source>
        <dbReference type="SAM" id="Phobius"/>
    </source>
</evidence>
<keyword evidence="2" id="KW-0813">Transport</keyword>
<evidence type="ECO:0000313" key="12">
    <source>
        <dbReference type="Proteomes" id="UP000012046"/>
    </source>
</evidence>
<evidence type="ECO:0000256" key="2">
    <source>
        <dbReference type="ARBA" id="ARBA00022448"/>
    </source>
</evidence>
<evidence type="ECO:0000256" key="9">
    <source>
        <dbReference type="RuleBase" id="RU003942"/>
    </source>
</evidence>
<evidence type="ECO:0000256" key="6">
    <source>
        <dbReference type="ARBA" id="ARBA00023136"/>
    </source>
</evidence>
<feature type="transmembrane region" description="Helical" evidence="10">
    <location>
        <begin position="33"/>
        <end position="50"/>
    </location>
</feature>
<evidence type="ECO:0000256" key="3">
    <source>
        <dbReference type="ARBA" id="ARBA00022475"/>
    </source>
</evidence>
<dbReference type="Pfam" id="PF00893">
    <property type="entry name" value="Multi_Drug_Res"/>
    <property type="match status" value="1"/>
</dbReference>
<dbReference type="AlphaFoldDB" id="H3ZH27"/>
<dbReference type="GO" id="GO:1990961">
    <property type="term" value="P:xenobiotic detoxification by transmembrane export across the plasma membrane"/>
    <property type="evidence" value="ECO:0007669"/>
    <property type="project" value="UniProtKB-ARBA"/>
</dbReference>
<dbReference type="EMBL" id="AHTH01000045">
    <property type="protein sequence ID" value="EHR40170.1"/>
    <property type="molecule type" value="Genomic_DNA"/>
</dbReference>
<evidence type="ECO:0000256" key="7">
    <source>
        <dbReference type="ARBA" id="ARBA00038151"/>
    </source>
</evidence>
<keyword evidence="12" id="KW-1185">Reference proteome</keyword>
<evidence type="ECO:0000256" key="5">
    <source>
        <dbReference type="ARBA" id="ARBA00022989"/>
    </source>
</evidence>
<dbReference type="PANTHER" id="PTHR30561:SF0">
    <property type="entry name" value="GUANIDINIUM EXPORTER"/>
    <property type="match status" value="1"/>
</dbReference>
<reference evidence="11 12" key="1">
    <citation type="journal article" date="2012" name="J. Bacteriol.">
        <title>Genome Sequence of Extracellular-Protease-Producing Alishewanella jeotgali Isolated from Traditional Korean Fermented Seafood.</title>
        <authorList>
            <person name="Jung J."/>
            <person name="Chun J."/>
            <person name="Park W."/>
        </authorList>
    </citation>
    <scope>NUCLEOTIDE SEQUENCE [LARGE SCALE GENOMIC DNA]</scope>
    <source>
        <strain evidence="11 12">KCTC 22429</strain>
    </source>
</reference>
<proteinExistence type="inferred from homology"/>
<sequence length="104" mass="11031">MAWLILFLAGLLEIVWAIGLKYTAGFTKPWPSVITLAAMIASFVLLGQALRTLPLGIAYSVWVGIGVVGTVIFGAWLYGESLSVLKVASILLILLGIVGLKLTS</sequence>
<evidence type="ECO:0000256" key="1">
    <source>
        <dbReference type="ARBA" id="ARBA00004651"/>
    </source>
</evidence>
<protein>
    <recommendedName>
        <fullName evidence="8">Guanidinium exporter</fullName>
    </recommendedName>
</protein>
<keyword evidence="5 10" id="KW-1133">Transmembrane helix</keyword>